<keyword evidence="2" id="KW-1185">Reference proteome</keyword>
<name>A0A9W4UML1_9PLEO</name>
<organism evidence="1 2">
    <name type="scientific">Periconia digitata</name>
    <dbReference type="NCBI Taxonomy" id="1303443"/>
    <lineage>
        <taxon>Eukaryota</taxon>
        <taxon>Fungi</taxon>
        <taxon>Dikarya</taxon>
        <taxon>Ascomycota</taxon>
        <taxon>Pezizomycotina</taxon>
        <taxon>Dothideomycetes</taxon>
        <taxon>Pleosporomycetidae</taxon>
        <taxon>Pleosporales</taxon>
        <taxon>Massarineae</taxon>
        <taxon>Periconiaceae</taxon>
        <taxon>Periconia</taxon>
    </lineage>
</organism>
<dbReference type="OrthoDB" id="3797709at2759"/>
<comment type="caution">
    <text evidence="1">The sequence shown here is derived from an EMBL/GenBank/DDBJ whole genome shotgun (WGS) entry which is preliminary data.</text>
</comment>
<gene>
    <name evidence="1" type="ORF">PDIGIT_LOCUS10095</name>
</gene>
<dbReference type="EMBL" id="CAOQHR010000007">
    <property type="protein sequence ID" value="CAI6336988.1"/>
    <property type="molecule type" value="Genomic_DNA"/>
</dbReference>
<evidence type="ECO:0000313" key="2">
    <source>
        <dbReference type="Proteomes" id="UP001152607"/>
    </source>
</evidence>
<sequence length="184" mass="21430">MCAGRRPYTSYYRGRVTCFRFSFSAAEVYRVLENRLPFLHHCYIHYSPLYNMLCPSYPILSVILIMQSALLSQTSQSSRKSSNELAELLSRNCIQVEVAAPNELEIMLFLPPPPLQPRTRHPSSSLGLNSKSTFMLKKAWKRFQPKLEAIPEMFESHEPRPGSWIALYQYLPRRKRHAMYAQLD</sequence>
<accession>A0A9W4UML1</accession>
<evidence type="ECO:0000313" key="1">
    <source>
        <dbReference type="EMBL" id="CAI6336988.1"/>
    </source>
</evidence>
<proteinExistence type="predicted"/>
<protein>
    <submittedName>
        <fullName evidence="1">Uncharacterized protein</fullName>
    </submittedName>
</protein>
<reference evidence="1" key="1">
    <citation type="submission" date="2023-01" db="EMBL/GenBank/DDBJ databases">
        <authorList>
            <person name="Van Ghelder C."/>
            <person name="Rancurel C."/>
        </authorList>
    </citation>
    <scope>NUCLEOTIDE SEQUENCE</scope>
    <source>
        <strain evidence="1">CNCM I-4278</strain>
    </source>
</reference>
<dbReference type="AlphaFoldDB" id="A0A9W4UML1"/>
<dbReference type="Proteomes" id="UP001152607">
    <property type="component" value="Unassembled WGS sequence"/>
</dbReference>